<evidence type="ECO:0000259" key="8">
    <source>
        <dbReference type="PROSITE" id="PS50195"/>
    </source>
</evidence>
<dbReference type="Pfam" id="PF00787">
    <property type="entry name" value="PX"/>
    <property type="match status" value="1"/>
</dbReference>
<evidence type="ECO:0000256" key="2">
    <source>
        <dbReference type="ARBA" id="ARBA00010883"/>
    </source>
</evidence>
<protein>
    <submittedName>
        <fullName evidence="9">Sorting nexin-24</fullName>
    </submittedName>
</protein>
<accession>A0AAE1HJT7</accession>
<evidence type="ECO:0000313" key="9">
    <source>
        <dbReference type="EMBL" id="KAK3922629.1"/>
    </source>
</evidence>
<evidence type="ECO:0000256" key="7">
    <source>
        <dbReference type="ARBA" id="ARBA00023329"/>
    </source>
</evidence>
<dbReference type="GO" id="GO:0030659">
    <property type="term" value="C:cytoplasmic vesicle membrane"/>
    <property type="evidence" value="ECO:0007669"/>
    <property type="project" value="UniProtKB-SubCell"/>
</dbReference>
<dbReference type="InterPro" id="IPR036871">
    <property type="entry name" value="PX_dom_sf"/>
</dbReference>
<evidence type="ECO:0000313" key="10">
    <source>
        <dbReference type="Proteomes" id="UP001219518"/>
    </source>
</evidence>
<feature type="domain" description="PX" evidence="8">
    <location>
        <begin position="40"/>
        <end position="147"/>
    </location>
</feature>
<keyword evidence="5" id="KW-0446">Lipid-binding</keyword>
<keyword evidence="4" id="KW-0653">Protein transport</keyword>
<evidence type="ECO:0000256" key="5">
    <source>
        <dbReference type="ARBA" id="ARBA00023121"/>
    </source>
</evidence>
<dbReference type="InterPro" id="IPR001683">
    <property type="entry name" value="PX_dom"/>
</dbReference>
<dbReference type="AlphaFoldDB" id="A0AAE1HJT7"/>
<name>A0AAE1HJT7_9NEOP</name>
<dbReference type="GO" id="GO:0015031">
    <property type="term" value="P:protein transport"/>
    <property type="evidence" value="ECO:0007669"/>
    <property type="project" value="UniProtKB-KW"/>
</dbReference>
<comment type="similarity">
    <text evidence="2">Belongs to the sorting nexin family.</text>
</comment>
<dbReference type="Proteomes" id="UP001219518">
    <property type="component" value="Unassembled WGS sequence"/>
</dbReference>
<dbReference type="GO" id="GO:1901981">
    <property type="term" value="F:phosphatidylinositol phosphate binding"/>
    <property type="evidence" value="ECO:0007669"/>
    <property type="project" value="TreeGrafter"/>
</dbReference>
<dbReference type="InterPro" id="IPR052467">
    <property type="entry name" value="Sorting_nexin_PX-domain"/>
</dbReference>
<dbReference type="Gene3D" id="3.30.1520.10">
    <property type="entry name" value="Phox-like domain"/>
    <property type="match status" value="1"/>
</dbReference>
<reference evidence="9" key="2">
    <citation type="journal article" date="2023" name="BMC Genomics">
        <title>Pest status, molecular evolution, and epigenetic factors derived from the genome assembly of Frankliniella fusca, a thysanopteran phytovirus vector.</title>
        <authorList>
            <person name="Catto M.A."/>
            <person name="Labadie P.E."/>
            <person name="Jacobson A.L."/>
            <person name="Kennedy G.G."/>
            <person name="Srinivasan R."/>
            <person name="Hunt B.G."/>
        </authorList>
    </citation>
    <scope>NUCLEOTIDE SEQUENCE</scope>
    <source>
        <strain evidence="9">PL_HMW_Pooled</strain>
    </source>
</reference>
<comment type="caution">
    <text evidence="9">The sequence shown here is derived from an EMBL/GenBank/DDBJ whole genome shotgun (WGS) entry which is preliminary data.</text>
</comment>
<dbReference type="PROSITE" id="PS50195">
    <property type="entry name" value="PX"/>
    <property type="match status" value="1"/>
</dbReference>
<dbReference type="SMART" id="SM00312">
    <property type="entry name" value="PX"/>
    <property type="match status" value="1"/>
</dbReference>
<gene>
    <name evidence="9" type="ORF">KUF71_001425</name>
</gene>
<proteinExistence type="inferred from homology"/>
<keyword evidence="3" id="KW-0813">Transport</keyword>
<evidence type="ECO:0000256" key="3">
    <source>
        <dbReference type="ARBA" id="ARBA00022448"/>
    </source>
</evidence>
<dbReference type="PANTHER" id="PTHR15813:SF9">
    <property type="entry name" value="PX DOMAIN-CONTAINING PROTEIN"/>
    <property type="match status" value="1"/>
</dbReference>
<keyword evidence="10" id="KW-1185">Reference proteome</keyword>
<keyword evidence="6" id="KW-0472">Membrane</keyword>
<organism evidence="9 10">
    <name type="scientific">Frankliniella fusca</name>
    <dbReference type="NCBI Taxonomy" id="407009"/>
    <lineage>
        <taxon>Eukaryota</taxon>
        <taxon>Metazoa</taxon>
        <taxon>Ecdysozoa</taxon>
        <taxon>Arthropoda</taxon>
        <taxon>Hexapoda</taxon>
        <taxon>Insecta</taxon>
        <taxon>Pterygota</taxon>
        <taxon>Neoptera</taxon>
        <taxon>Paraneoptera</taxon>
        <taxon>Thysanoptera</taxon>
        <taxon>Terebrantia</taxon>
        <taxon>Thripoidea</taxon>
        <taxon>Thripidae</taxon>
        <taxon>Frankliniella</taxon>
    </lineage>
</organism>
<comment type="subcellular location">
    <subcellularLocation>
        <location evidence="1">Cytoplasmic vesicle membrane</location>
        <topology evidence="1">Peripheral membrane protein</topology>
        <orientation evidence="1">Cytoplasmic side</orientation>
    </subcellularLocation>
</comment>
<dbReference type="PANTHER" id="PTHR15813">
    <property type="entry name" value="SORTING NEXIN-22 AND 24"/>
    <property type="match status" value="1"/>
</dbReference>
<keyword evidence="7" id="KW-0968">Cytoplasmic vesicle</keyword>
<evidence type="ECO:0000256" key="4">
    <source>
        <dbReference type="ARBA" id="ARBA00022927"/>
    </source>
</evidence>
<sequence>MSLLFFSLSRYRIFRMILNRSLLLSSRRRVAVVICVVTMNDLHILNFRLVDSIPTEKPHYVYTVDVEVGGRHRCVEKRYSQFHSLHRQLRKEYQTPSFPPKRVRCSQPRLLEQRRRGLELYLRTLFLQSASCRSQILSFLGLPSPSTQDSYDALSVEMAHQPVFIYRKDPYLQPDSKSDLPDVVVNGMLMAMYNLPSL</sequence>
<evidence type="ECO:0000256" key="6">
    <source>
        <dbReference type="ARBA" id="ARBA00023136"/>
    </source>
</evidence>
<evidence type="ECO:0000256" key="1">
    <source>
        <dbReference type="ARBA" id="ARBA00004180"/>
    </source>
</evidence>
<dbReference type="EMBL" id="JAHWGI010001107">
    <property type="protein sequence ID" value="KAK3922629.1"/>
    <property type="molecule type" value="Genomic_DNA"/>
</dbReference>
<reference evidence="9" key="1">
    <citation type="submission" date="2021-07" db="EMBL/GenBank/DDBJ databases">
        <authorList>
            <person name="Catto M.A."/>
            <person name="Jacobson A."/>
            <person name="Kennedy G."/>
            <person name="Labadie P."/>
            <person name="Hunt B.G."/>
            <person name="Srinivasan R."/>
        </authorList>
    </citation>
    <scope>NUCLEOTIDE SEQUENCE</scope>
    <source>
        <strain evidence="9">PL_HMW_Pooled</strain>
        <tissue evidence="9">Head</tissue>
    </source>
</reference>
<dbReference type="SUPFAM" id="SSF64268">
    <property type="entry name" value="PX domain"/>
    <property type="match status" value="1"/>
</dbReference>